<evidence type="ECO:0000259" key="2">
    <source>
        <dbReference type="PROSITE" id="PS50097"/>
    </source>
</evidence>
<feature type="compositionally biased region" description="Acidic residues" evidence="1">
    <location>
        <begin position="195"/>
        <end position="207"/>
    </location>
</feature>
<dbReference type="SUPFAM" id="SSF54695">
    <property type="entry name" value="POZ domain"/>
    <property type="match status" value="1"/>
</dbReference>
<dbReference type="PROSITE" id="PS50097">
    <property type="entry name" value="BTB"/>
    <property type="match status" value="1"/>
</dbReference>
<evidence type="ECO:0000313" key="4">
    <source>
        <dbReference type="Proteomes" id="UP000038010"/>
    </source>
</evidence>
<dbReference type="Proteomes" id="UP000038010">
    <property type="component" value="Unassembled WGS sequence"/>
</dbReference>
<protein>
    <recommendedName>
        <fullName evidence="2">BTB domain-containing protein</fullName>
    </recommendedName>
</protein>
<dbReference type="OrthoDB" id="1022638at2759"/>
<gene>
    <name evidence="3" type="ORF">AB675_6188</name>
</gene>
<feature type="domain" description="BTB" evidence="2">
    <location>
        <begin position="10"/>
        <end position="76"/>
    </location>
</feature>
<dbReference type="GeneID" id="28738340"/>
<dbReference type="RefSeq" id="XP_018004143.1">
    <property type="nucleotide sequence ID" value="XM_018146460.1"/>
</dbReference>
<dbReference type="InterPro" id="IPR011333">
    <property type="entry name" value="SKP1/BTB/POZ_sf"/>
</dbReference>
<feature type="compositionally biased region" description="Basic and acidic residues" evidence="1">
    <location>
        <begin position="314"/>
        <end position="326"/>
    </location>
</feature>
<evidence type="ECO:0000256" key="1">
    <source>
        <dbReference type="SAM" id="MobiDB-lite"/>
    </source>
</evidence>
<feature type="region of interest" description="Disordered" evidence="1">
    <location>
        <begin position="271"/>
        <end position="326"/>
    </location>
</feature>
<dbReference type="EMBL" id="LFJN01000004">
    <property type="protein sequence ID" value="KPI44180.1"/>
    <property type="molecule type" value="Genomic_DNA"/>
</dbReference>
<dbReference type="Pfam" id="PF00651">
    <property type="entry name" value="BTB"/>
    <property type="match status" value="1"/>
</dbReference>
<dbReference type="SMART" id="SM00225">
    <property type="entry name" value="BTB"/>
    <property type="match status" value="1"/>
</dbReference>
<dbReference type="VEuPathDB" id="FungiDB:AB675_6188"/>
<dbReference type="Gene3D" id="3.30.710.10">
    <property type="entry name" value="Potassium Channel Kv1.1, Chain A"/>
    <property type="match status" value="1"/>
</dbReference>
<dbReference type="AlphaFoldDB" id="A0A0N1P3K8"/>
<feature type="compositionally biased region" description="Basic and acidic residues" evidence="1">
    <location>
        <begin position="181"/>
        <end position="194"/>
    </location>
</feature>
<keyword evidence="4" id="KW-1185">Reference proteome</keyword>
<reference evidence="3 4" key="1">
    <citation type="submission" date="2015-06" db="EMBL/GenBank/DDBJ databases">
        <title>Draft genome of the ant-associated black yeast Phialophora attae CBS 131958.</title>
        <authorList>
            <person name="Moreno L.F."/>
            <person name="Stielow B.J."/>
            <person name="de Hoog S."/>
            <person name="Vicente V.A."/>
            <person name="Weiss V.A."/>
            <person name="de Vries M."/>
            <person name="Cruz L.M."/>
            <person name="Souza E.M."/>
        </authorList>
    </citation>
    <scope>NUCLEOTIDE SEQUENCE [LARGE SCALE GENOMIC DNA]</scope>
    <source>
        <strain evidence="3 4">CBS 131958</strain>
    </source>
</reference>
<comment type="caution">
    <text evidence="3">The sequence shown here is derived from an EMBL/GenBank/DDBJ whole genome shotgun (WGS) entry which is preliminary data.</text>
</comment>
<dbReference type="CDD" id="cd18186">
    <property type="entry name" value="BTB_POZ_ZBTB_KLHL-like"/>
    <property type="match status" value="1"/>
</dbReference>
<sequence>MDYRGYTRSETIALVAKDTEWPYHVHKDLLKSRSRHFRDLFESDSQPKEIVLEDIKDRLLGLFVHWLYTGSLRFRFTSDYHALVEAHAFGSKIQADDFCNALMNDLRQVPLWNDGFRLGYYSARNLLHGQLEQYATRQAVHHCALAYEKCTCHDLVDIGPKLDEEETQAIHKTPVGNVDGSVDHSNDGFDHGDEADSQEASETLSEEESKECWHTRYRRHWQSKLEEWRAYPDLLTNFSKLLCESKLPSWQDPDAYDDCFYHIHSHGRKCPPKKPKSYGAARSETSRSSTRDTKFFDAIDRWQAQLPQSPSHFKSSEEPSPRRHAF</sequence>
<name>A0A0N1P3K8_9EURO</name>
<dbReference type="InterPro" id="IPR000210">
    <property type="entry name" value="BTB/POZ_dom"/>
</dbReference>
<feature type="region of interest" description="Disordered" evidence="1">
    <location>
        <begin position="171"/>
        <end position="207"/>
    </location>
</feature>
<organism evidence="3 4">
    <name type="scientific">Cyphellophora attinorum</name>
    <dbReference type="NCBI Taxonomy" id="1664694"/>
    <lineage>
        <taxon>Eukaryota</taxon>
        <taxon>Fungi</taxon>
        <taxon>Dikarya</taxon>
        <taxon>Ascomycota</taxon>
        <taxon>Pezizomycotina</taxon>
        <taxon>Eurotiomycetes</taxon>
        <taxon>Chaetothyriomycetidae</taxon>
        <taxon>Chaetothyriales</taxon>
        <taxon>Cyphellophoraceae</taxon>
        <taxon>Cyphellophora</taxon>
    </lineage>
</organism>
<proteinExistence type="predicted"/>
<accession>A0A0N1P3K8</accession>
<evidence type="ECO:0000313" key="3">
    <source>
        <dbReference type="EMBL" id="KPI44180.1"/>
    </source>
</evidence>
<feature type="compositionally biased region" description="Basic and acidic residues" evidence="1">
    <location>
        <begin position="289"/>
        <end position="300"/>
    </location>
</feature>